<comment type="caution">
    <text evidence="2">The sequence shown here is derived from an EMBL/GenBank/DDBJ whole genome shotgun (WGS) entry which is preliminary data.</text>
</comment>
<dbReference type="Proteomes" id="UP000318995">
    <property type="component" value="Unassembled WGS sequence"/>
</dbReference>
<gene>
    <name evidence="2" type="ORF">Pla111_18510</name>
</gene>
<keyword evidence="3" id="KW-1185">Reference proteome</keyword>
<sequence length="202" mass="21494" precursor="true">MSPRKRCLAALFAAVTLPATVALAEDVNHPGVVTADWLSEVAQAEPKAKVELSGPVLRLLTAATGKAAKFGALVDQLKLVRVMVYEGLDKNLATSSQAIDHATRLQSAGWQSIVRVRDGDDESVDVMVLPRGQDEIAGIVVLVAEPGELVFVNIAGDLNAEEFGSHFGRLLGPLVQGDLDIEDLLEAAEEDHPTDGETLRIP</sequence>
<evidence type="ECO:0000256" key="1">
    <source>
        <dbReference type="SAM" id="SignalP"/>
    </source>
</evidence>
<dbReference type="EMBL" id="SJPH01000003">
    <property type="protein sequence ID" value="TWT46750.1"/>
    <property type="molecule type" value="Genomic_DNA"/>
</dbReference>
<evidence type="ECO:0008006" key="4">
    <source>
        <dbReference type="Google" id="ProtNLM"/>
    </source>
</evidence>
<name>A0A5C5W7R2_9BACT</name>
<evidence type="ECO:0000313" key="2">
    <source>
        <dbReference type="EMBL" id="TWT46750.1"/>
    </source>
</evidence>
<feature type="signal peptide" evidence="1">
    <location>
        <begin position="1"/>
        <end position="24"/>
    </location>
</feature>
<proteinExistence type="predicted"/>
<dbReference type="OrthoDB" id="282368at2"/>
<evidence type="ECO:0000313" key="3">
    <source>
        <dbReference type="Proteomes" id="UP000318995"/>
    </source>
</evidence>
<organism evidence="2 3">
    <name type="scientific">Botrimarina hoheduenensis</name>
    <dbReference type="NCBI Taxonomy" id="2528000"/>
    <lineage>
        <taxon>Bacteria</taxon>
        <taxon>Pseudomonadati</taxon>
        <taxon>Planctomycetota</taxon>
        <taxon>Planctomycetia</taxon>
        <taxon>Pirellulales</taxon>
        <taxon>Lacipirellulaceae</taxon>
        <taxon>Botrimarina</taxon>
    </lineage>
</organism>
<reference evidence="2 3" key="1">
    <citation type="submission" date="2019-02" db="EMBL/GenBank/DDBJ databases">
        <title>Deep-cultivation of Planctomycetes and their phenomic and genomic characterization uncovers novel biology.</title>
        <authorList>
            <person name="Wiegand S."/>
            <person name="Jogler M."/>
            <person name="Boedeker C."/>
            <person name="Pinto D."/>
            <person name="Vollmers J."/>
            <person name="Rivas-Marin E."/>
            <person name="Kohn T."/>
            <person name="Peeters S.H."/>
            <person name="Heuer A."/>
            <person name="Rast P."/>
            <person name="Oberbeckmann S."/>
            <person name="Bunk B."/>
            <person name="Jeske O."/>
            <person name="Meyerdierks A."/>
            <person name="Storesund J.E."/>
            <person name="Kallscheuer N."/>
            <person name="Luecker S."/>
            <person name="Lage O.M."/>
            <person name="Pohl T."/>
            <person name="Merkel B.J."/>
            <person name="Hornburger P."/>
            <person name="Mueller R.-W."/>
            <person name="Bruemmer F."/>
            <person name="Labrenz M."/>
            <person name="Spormann A.M."/>
            <person name="Op Den Camp H."/>
            <person name="Overmann J."/>
            <person name="Amann R."/>
            <person name="Jetten M.S.M."/>
            <person name="Mascher T."/>
            <person name="Medema M.H."/>
            <person name="Devos D.P."/>
            <person name="Kaster A.-K."/>
            <person name="Ovreas L."/>
            <person name="Rohde M."/>
            <person name="Galperin M.Y."/>
            <person name="Jogler C."/>
        </authorList>
    </citation>
    <scope>NUCLEOTIDE SEQUENCE [LARGE SCALE GENOMIC DNA]</scope>
    <source>
        <strain evidence="2 3">Pla111</strain>
    </source>
</reference>
<keyword evidence="1" id="KW-0732">Signal</keyword>
<dbReference type="InterPro" id="IPR025348">
    <property type="entry name" value="DUF4252"/>
</dbReference>
<dbReference type="RefSeq" id="WP_146573504.1">
    <property type="nucleotide sequence ID" value="NZ_SJPH01000003.1"/>
</dbReference>
<dbReference type="AlphaFoldDB" id="A0A5C5W7R2"/>
<dbReference type="Pfam" id="PF14060">
    <property type="entry name" value="DUF4252"/>
    <property type="match status" value="1"/>
</dbReference>
<protein>
    <recommendedName>
        <fullName evidence="4">DUF4252 domain-containing protein</fullName>
    </recommendedName>
</protein>
<accession>A0A5C5W7R2</accession>
<feature type="chain" id="PRO_5023133432" description="DUF4252 domain-containing protein" evidence="1">
    <location>
        <begin position="25"/>
        <end position="202"/>
    </location>
</feature>